<keyword evidence="4" id="KW-0964">Secreted</keyword>
<keyword evidence="6 10" id="KW-0378">Hydrolase</keyword>
<evidence type="ECO:0000256" key="1">
    <source>
        <dbReference type="ARBA" id="ARBA00000405"/>
    </source>
</evidence>
<comment type="similarity">
    <text evidence="3 10">Belongs to the glycosyl hydrolase 75 family.</text>
</comment>
<feature type="compositionally biased region" description="Low complexity" evidence="11">
    <location>
        <begin position="156"/>
        <end position="184"/>
    </location>
</feature>
<feature type="chain" id="PRO_5040894944" description="Endo-chitosanase" evidence="12">
    <location>
        <begin position="16"/>
        <end position="195"/>
    </location>
</feature>
<dbReference type="PANTHER" id="PTHR42061">
    <property type="entry name" value="ENDO-CHITOSANASE"/>
    <property type="match status" value="1"/>
</dbReference>
<dbReference type="GO" id="GO:0005576">
    <property type="term" value="C:extracellular region"/>
    <property type="evidence" value="ECO:0007669"/>
    <property type="project" value="UniProtKB-SubCell"/>
</dbReference>
<evidence type="ECO:0000313" key="14">
    <source>
        <dbReference type="Proteomes" id="UP001147760"/>
    </source>
</evidence>
<protein>
    <recommendedName>
        <fullName evidence="10">Endo-chitosanase</fullName>
        <ecNumber evidence="10">3.2.1.132</ecNumber>
    </recommendedName>
</protein>
<evidence type="ECO:0000256" key="2">
    <source>
        <dbReference type="ARBA" id="ARBA00004613"/>
    </source>
</evidence>
<comment type="function">
    <text evidence="10">Chitosanase catalyzing the endo-type cleavage of chitosan, the deacylated form of chitin. Chitosanase may be crucial in the degradation of the deacetylated portion of chitin in the fungal cell wall.</text>
</comment>
<evidence type="ECO:0000256" key="4">
    <source>
        <dbReference type="ARBA" id="ARBA00022525"/>
    </source>
</evidence>
<sequence>MQVLGTLLLPSAGLAFDEMELFGMKDLDANVHPYVVFGNEDHTPSFMPDEHGMEHLSDGNCHYGIWDDTNGHTSTGEASISLVKLCFPDEDITSDSGYSEKDALYIGFTGKGAVPGSKVDWKAKDSKIFEKSIKSLGDKLVTGLGSAESKGSAKGTTSSFTTSAQTTATTSSKATSTKSHTSSAYACTSKACRGN</sequence>
<dbReference type="GO" id="GO:0016977">
    <property type="term" value="F:chitosanase activity"/>
    <property type="evidence" value="ECO:0007669"/>
    <property type="project" value="UniProtKB-EC"/>
</dbReference>
<evidence type="ECO:0000256" key="5">
    <source>
        <dbReference type="ARBA" id="ARBA00022729"/>
    </source>
</evidence>
<evidence type="ECO:0000256" key="8">
    <source>
        <dbReference type="ARBA" id="ARBA00023295"/>
    </source>
</evidence>
<dbReference type="Proteomes" id="UP001147760">
    <property type="component" value="Unassembled WGS sequence"/>
</dbReference>
<evidence type="ECO:0000256" key="11">
    <source>
        <dbReference type="SAM" id="MobiDB-lite"/>
    </source>
</evidence>
<reference evidence="13" key="2">
    <citation type="journal article" date="2023" name="IMA Fungus">
        <title>Comparative genomic study of the Penicillium genus elucidates a diverse pangenome and 15 lateral gene transfer events.</title>
        <authorList>
            <person name="Petersen C."/>
            <person name="Sorensen T."/>
            <person name="Nielsen M.R."/>
            <person name="Sondergaard T.E."/>
            <person name="Sorensen J.L."/>
            <person name="Fitzpatrick D.A."/>
            <person name="Frisvad J.C."/>
            <person name="Nielsen K.L."/>
        </authorList>
    </citation>
    <scope>NUCLEOTIDE SEQUENCE</scope>
    <source>
        <strain evidence="13">IBT 17660</strain>
    </source>
</reference>
<dbReference type="EMBL" id="JAPWDO010000009">
    <property type="protein sequence ID" value="KAJ5457378.1"/>
    <property type="molecule type" value="Genomic_DNA"/>
</dbReference>
<comment type="catalytic activity">
    <reaction evidence="1 10">
        <text>Endohydrolysis of beta-(1-&gt;4)-linkages between D-glucosamine residues in a partly acetylated chitosan.</text>
        <dbReference type="EC" id="3.2.1.132"/>
    </reaction>
</comment>
<evidence type="ECO:0000256" key="7">
    <source>
        <dbReference type="ARBA" id="ARBA00023277"/>
    </source>
</evidence>
<dbReference type="OrthoDB" id="4756206at2759"/>
<keyword evidence="8 10" id="KW-0326">Glycosidase</keyword>
<gene>
    <name evidence="13" type="ORF">N7530_012652</name>
</gene>
<dbReference type="Pfam" id="PF07335">
    <property type="entry name" value="Glyco_hydro_75"/>
    <property type="match status" value="1"/>
</dbReference>
<name>A0A9X0BGY1_9EURO</name>
<dbReference type="EC" id="3.2.1.132" evidence="10"/>
<keyword evidence="5 12" id="KW-0732">Signal</keyword>
<evidence type="ECO:0000256" key="9">
    <source>
        <dbReference type="ARBA" id="ARBA00023326"/>
    </source>
</evidence>
<keyword evidence="14" id="KW-1185">Reference proteome</keyword>
<accession>A0A9X0BGY1</accession>
<dbReference type="PANTHER" id="PTHR42061:SF9">
    <property type="entry name" value="ENDO-CHITOSANASE"/>
    <property type="match status" value="1"/>
</dbReference>
<organism evidence="13 14">
    <name type="scientific">Penicillium desertorum</name>
    <dbReference type="NCBI Taxonomy" id="1303715"/>
    <lineage>
        <taxon>Eukaryota</taxon>
        <taxon>Fungi</taxon>
        <taxon>Dikarya</taxon>
        <taxon>Ascomycota</taxon>
        <taxon>Pezizomycotina</taxon>
        <taxon>Eurotiomycetes</taxon>
        <taxon>Eurotiomycetidae</taxon>
        <taxon>Eurotiales</taxon>
        <taxon>Aspergillaceae</taxon>
        <taxon>Penicillium</taxon>
    </lineage>
</organism>
<evidence type="ECO:0000313" key="13">
    <source>
        <dbReference type="EMBL" id="KAJ5457378.1"/>
    </source>
</evidence>
<reference evidence="13" key="1">
    <citation type="submission" date="2022-12" db="EMBL/GenBank/DDBJ databases">
        <authorList>
            <person name="Petersen C."/>
        </authorList>
    </citation>
    <scope>NUCLEOTIDE SEQUENCE</scope>
    <source>
        <strain evidence="13">IBT 17660</strain>
    </source>
</reference>
<keyword evidence="7" id="KW-0119">Carbohydrate metabolism</keyword>
<keyword evidence="9 10" id="KW-0624">Polysaccharide degradation</keyword>
<evidence type="ECO:0000256" key="6">
    <source>
        <dbReference type="ARBA" id="ARBA00022801"/>
    </source>
</evidence>
<comment type="caution">
    <text evidence="13">The sequence shown here is derived from an EMBL/GenBank/DDBJ whole genome shotgun (WGS) entry which is preliminary data.</text>
</comment>
<dbReference type="AlphaFoldDB" id="A0A9X0BGY1"/>
<dbReference type="InterPro" id="IPR009939">
    <property type="entry name" value="Chitosanase_fungal"/>
</dbReference>
<dbReference type="GO" id="GO:0000272">
    <property type="term" value="P:polysaccharide catabolic process"/>
    <property type="evidence" value="ECO:0007669"/>
    <property type="project" value="UniProtKB-KW"/>
</dbReference>
<evidence type="ECO:0000256" key="3">
    <source>
        <dbReference type="ARBA" id="ARBA00007799"/>
    </source>
</evidence>
<comment type="subcellular location">
    <subcellularLocation>
        <location evidence="2 10">Secreted</location>
    </subcellularLocation>
</comment>
<evidence type="ECO:0000256" key="12">
    <source>
        <dbReference type="SAM" id="SignalP"/>
    </source>
</evidence>
<feature type="region of interest" description="Disordered" evidence="11">
    <location>
        <begin position="144"/>
        <end position="195"/>
    </location>
</feature>
<proteinExistence type="inferred from homology"/>
<evidence type="ECO:0000256" key="10">
    <source>
        <dbReference type="RuleBase" id="RU361208"/>
    </source>
</evidence>
<feature type="signal peptide" evidence="12">
    <location>
        <begin position="1"/>
        <end position="15"/>
    </location>
</feature>